<protein>
    <submittedName>
        <fullName evidence="2">Histidine-type phosphatase</fullName>
    </submittedName>
</protein>
<dbReference type="Proteomes" id="UP001176468">
    <property type="component" value="Unassembled WGS sequence"/>
</dbReference>
<accession>A0ABT8ZV26</accession>
<dbReference type="RefSeq" id="WP_304559124.1">
    <property type="nucleotide sequence ID" value="NZ_JAUQSZ010000001.1"/>
</dbReference>
<dbReference type="InterPro" id="IPR033379">
    <property type="entry name" value="Acid_Pase_AS"/>
</dbReference>
<dbReference type="PROSITE" id="PS00616">
    <property type="entry name" value="HIS_ACID_PHOSPHAT_1"/>
    <property type="match status" value="1"/>
</dbReference>
<dbReference type="EMBL" id="JAUQSZ010000001">
    <property type="protein sequence ID" value="MDO7840845.1"/>
    <property type="molecule type" value="Genomic_DNA"/>
</dbReference>
<proteinExistence type="predicted"/>
<dbReference type="Gene3D" id="3.40.50.1240">
    <property type="entry name" value="Phosphoglycerate mutase-like"/>
    <property type="match status" value="2"/>
</dbReference>
<keyword evidence="3" id="KW-1185">Reference proteome</keyword>
<dbReference type="SUPFAM" id="SSF53254">
    <property type="entry name" value="Phosphoglycerate mutase-like"/>
    <property type="match status" value="1"/>
</dbReference>
<keyword evidence="1" id="KW-0732">Signal</keyword>
<sequence>MWRSGLIAAVLLAGAADAQPPAPPKLTVERVVLLMRHGVRPPTKAPAMPARVTPERWPEWPVAPGYLTPHGADAVTALGVADRAGLTRSGLLAVGGCPKPGTIAIIADSDQRTIATADAWLKGVAPGCAASREQKPQGEDDPLFGPLGNGATIDADAANAAVKAAIGPGGLAAADRKYAPLLKRLDTILCGKPRAGCGVSGEPTTLVPATPTSRPKIDGALDTASTAAQILLLEYADGKPLSEIGWGRASAADVTALSEFHALEFRLLARPLPVARANMALLNRKIDAALNAADGALVTMISAHDTQIANFGGLIGGHWHVPGFAEDDPAPGGAIVIERVRDAKGAAFVRVKYRAQPLGRLRAGGAGTFEQPMTIAGCGTPKPVTLCPAERFAALLGTK</sequence>
<organism evidence="2 3">
    <name type="scientific">Sphingomonas immobilis</name>
    <dbReference type="NCBI Taxonomy" id="3063997"/>
    <lineage>
        <taxon>Bacteria</taxon>
        <taxon>Pseudomonadati</taxon>
        <taxon>Pseudomonadota</taxon>
        <taxon>Alphaproteobacteria</taxon>
        <taxon>Sphingomonadales</taxon>
        <taxon>Sphingomonadaceae</taxon>
        <taxon>Sphingomonas</taxon>
    </lineage>
</organism>
<evidence type="ECO:0000313" key="3">
    <source>
        <dbReference type="Proteomes" id="UP001176468"/>
    </source>
</evidence>
<comment type="caution">
    <text evidence="2">The sequence shown here is derived from an EMBL/GenBank/DDBJ whole genome shotgun (WGS) entry which is preliminary data.</text>
</comment>
<dbReference type="Pfam" id="PF00328">
    <property type="entry name" value="His_Phos_2"/>
    <property type="match status" value="1"/>
</dbReference>
<gene>
    <name evidence="2" type="ORF">Q5H94_00770</name>
</gene>
<name>A0ABT8ZV26_9SPHN</name>
<dbReference type="InterPro" id="IPR000560">
    <property type="entry name" value="His_Pase_clade-2"/>
</dbReference>
<dbReference type="CDD" id="cd07061">
    <property type="entry name" value="HP_HAP_like"/>
    <property type="match status" value="1"/>
</dbReference>
<feature type="signal peptide" evidence="1">
    <location>
        <begin position="1"/>
        <end position="18"/>
    </location>
</feature>
<reference evidence="2" key="1">
    <citation type="submission" date="2023-07" db="EMBL/GenBank/DDBJ databases">
        <authorList>
            <person name="Kim M.K."/>
        </authorList>
    </citation>
    <scope>NUCLEOTIDE SEQUENCE</scope>
    <source>
        <strain evidence="2">CA1-15</strain>
    </source>
</reference>
<evidence type="ECO:0000313" key="2">
    <source>
        <dbReference type="EMBL" id="MDO7840845.1"/>
    </source>
</evidence>
<feature type="chain" id="PRO_5047178277" evidence="1">
    <location>
        <begin position="19"/>
        <end position="399"/>
    </location>
</feature>
<dbReference type="InterPro" id="IPR029033">
    <property type="entry name" value="His_PPase_superfam"/>
</dbReference>
<evidence type="ECO:0000256" key="1">
    <source>
        <dbReference type="SAM" id="SignalP"/>
    </source>
</evidence>